<evidence type="ECO:0000313" key="1">
    <source>
        <dbReference type="EMBL" id="SVD88503.1"/>
    </source>
</evidence>
<dbReference type="Pfam" id="PF13578">
    <property type="entry name" value="Methyltransf_24"/>
    <property type="match status" value="1"/>
</dbReference>
<name>A0A382YZ88_9ZZZZ</name>
<dbReference type="SUPFAM" id="SSF53335">
    <property type="entry name" value="S-adenosyl-L-methionine-dependent methyltransferases"/>
    <property type="match status" value="1"/>
</dbReference>
<protein>
    <recommendedName>
        <fullName evidence="2">Class I SAM-dependent methyltransferase</fullName>
    </recommendedName>
</protein>
<organism evidence="1">
    <name type="scientific">marine metagenome</name>
    <dbReference type="NCBI Taxonomy" id="408172"/>
    <lineage>
        <taxon>unclassified sequences</taxon>
        <taxon>metagenomes</taxon>
        <taxon>ecological metagenomes</taxon>
    </lineage>
</organism>
<evidence type="ECO:0008006" key="2">
    <source>
        <dbReference type="Google" id="ProtNLM"/>
    </source>
</evidence>
<gene>
    <name evidence="1" type="ORF">METZ01_LOCUS441357</name>
</gene>
<proteinExistence type="predicted"/>
<dbReference type="InterPro" id="IPR029063">
    <property type="entry name" value="SAM-dependent_MTases_sf"/>
</dbReference>
<sequence>MIFSKLIKTNINKSSNDITRTDIINYLNKKYSNKTYLEIGVHNPKNNFNKIKIKHKDGVDPKWKRNPITGNKYEMESDQFFKKIKEDKKYDLIFIDGLHTYEQTKKDVQNSLKHLFKEGTIIIHDCNPKTEWHQRGIEDFHDGEEWNGTTWKAFIELRCTNPHLSMHTIDTDCGCGIIKYGKQKLYEKADLNRCLEWEYFETNRKE</sequence>
<dbReference type="Gene3D" id="3.40.50.150">
    <property type="entry name" value="Vaccinia Virus protein VP39"/>
    <property type="match status" value="1"/>
</dbReference>
<reference evidence="1" key="1">
    <citation type="submission" date="2018-05" db="EMBL/GenBank/DDBJ databases">
        <authorList>
            <person name="Lanie J.A."/>
            <person name="Ng W.-L."/>
            <person name="Kazmierczak K.M."/>
            <person name="Andrzejewski T.M."/>
            <person name="Davidsen T.M."/>
            <person name="Wayne K.J."/>
            <person name="Tettelin H."/>
            <person name="Glass J.I."/>
            <person name="Rusch D."/>
            <person name="Podicherti R."/>
            <person name="Tsui H.-C.T."/>
            <person name="Winkler M.E."/>
        </authorList>
    </citation>
    <scope>NUCLEOTIDE SEQUENCE</scope>
</reference>
<feature type="non-terminal residue" evidence="1">
    <location>
        <position position="206"/>
    </location>
</feature>
<accession>A0A382YZ88</accession>
<dbReference type="EMBL" id="UINC01179690">
    <property type="protein sequence ID" value="SVD88503.1"/>
    <property type="molecule type" value="Genomic_DNA"/>
</dbReference>
<dbReference type="AlphaFoldDB" id="A0A382YZ88"/>